<proteinExistence type="predicted"/>
<reference evidence="3 5" key="2">
    <citation type="submission" date="2016-11" db="EMBL/GenBank/DDBJ databases">
        <authorList>
            <person name="Jaros S."/>
            <person name="Januszkiewicz K."/>
            <person name="Wedrychowicz H."/>
        </authorList>
    </citation>
    <scope>NUCLEOTIDE SEQUENCE [LARGE SCALE GENOMIC DNA]</scope>
    <source>
        <strain evidence="3 5">DSM 17137</strain>
    </source>
</reference>
<keyword evidence="4" id="KW-1185">Reference proteome</keyword>
<organism evidence="2 4">
    <name type="scientific">Devosia limi DSM 17137</name>
    <dbReference type="NCBI Taxonomy" id="1121477"/>
    <lineage>
        <taxon>Bacteria</taxon>
        <taxon>Pseudomonadati</taxon>
        <taxon>Pseudomonadota</taxon>
        <taxon>Alphaproteobacteria</taxon>
        <taxon>Hyphomicrobiales</taxon>
        <taxon>Devosiaceae</taxon>
        <taxon>Devosia</taxon>
    </lineage>
</organism>
<name>A0A0F5LRI1_9HYPH</name>
<accession>A0A0F5LRI1</accession>
<evidence type="ECO:0000313" key="2">
    <source>
        <dbReference type="EMBL" id="KKB84744.1"/>
    </source>
</evidence>
<evidence type="ECO:0000313" key="5">
    <source>
        <dbReference type="Proteomes" id="UP000184533"/>
    </source>
</evidence>
<dbReference type="AlphaFoldDB" id="A0A0F5LRI1"/>
<sequence length="171" mass="19244">MVVYFVTELDNSLAGKFHVKIGRSRALERRISNLQTGNRRKVALMGQIRTASVSEDRAIEQRLHSVFEHKLDTGEWFSLSPDDVVSALKLFSSTAFIAVGNDAFEIISYDRDAIPEFASPWLWGDFDCYEFCPSCGWACGWTYSENHGGDVCLECGASERDYDAAEPDLRD</sequence>
<dbReference type="OrthoDB" id="8264993at2"/>
<gene>
    <name evidence="3" type="ORF">SAMN02745223_03032</name>
    <name evidence="2" type="ORF">VW29_10135</name>
</gene>
<evidence type="ECO:0000259" key="1">
    <source>
        <dbReference type="SMART" id="SM00974"/>
    </source>
</evidence>
<dbReference type="EMBL" id="LAJF01000068">
    <property type="protein sequence ID" value="KKB84744.1"/>
    <property type="molecule type" value="Genomic_DNA"/>
</dbReference>
<dbReference type="EMBL" id="FQVC01000009">
    <property type="protein sequence ID" value="SHF57489.1"/>
    <property type="molecule type" value="Genomic_DNA"/>
</dbReference>
<dbReference type="InterPro" id="IPR018306">
    <property type="entry name" value="Phage_T5_Orf172_DNA-bd"/>
</dbReference>
<reference evidence="2 4" key="1">
    <citation type="submission" date="2015-03" db="EMBL/GenBank/DDBJ databases">
        <authorList>
            <person name="Hassan Y.I."/>
            <person name="Lepp D."/>
            <person name="Zhou T."/>
        </authorList>
    </citation>
    <scope>NUCLEOTIDE SEQUENCE [LARGE SCALE GENOMIC DNA]</scope>
    <source>
        <strain evidence="2 4">DSM 17137</strain>
    </source>
</reference>
<dbReference type="Proteomes" id="UP000033608">
    <property type="component" value="Unassembled WGS sequence"/>
</dbReference>
<dbReference type="PATRIC" id="fig|1121477.3.peg.3149"/>
<dbReference type="Pfam" id="PF13455">
    <property type="entry name" value="MUG113"/>
    <property type="match status" value="1"/>
</dbReference>
<evidence type="ECO:0000313" key="4">
    <source>
        <dbReference type="Proteomes" id="UP000033608"/>
    </source>
</evidence>
<dbReference type="SMART" id="SM00974">
    <property type="entry name" value="T5orf172"/>
    <property type="match status" value="1"/>
</dbReference>
<dbReference type="RefSeq" id="WP_046135214.1">
    <property type="nucleotide sequence ID" value="NZ_FQVC01000009.1"/>
</dbReference>
<evidence type="ECO:0000313" key="3">
    <source>
        <dbReference type="EMBL" id="SHF57489.1"/>
    </source>
</evidence>
<dbReference type="Proteomes" id="UP000184533">
    <property type="component" value="Unassembled WGS sequence"/>
</dbReference>
<feature type="domain" description="Bacteriophage T5 Orf172 DNA-binding" evidence="1">
    <location>
        <begin position="13"/>
        <end position="91"/>
    </location>
</feature>
<protein>
    <submittedName>
        <fullName evidence="3">T5orf172 domain-containing protein</fullName>
    </submittedName>
</protein>